<feature type="active site" description="Charge relay system" evidence="9">
    <location>
        <position position="559"/>
    </location>
</feature>
<evidence type="ECO:0000256" key="5">
    <source>
        <dbReference type="ARBA" id="ARBA00022801"/>
    </source>
</evidence>
<dbReference type="Pfam" id="PF09286">
    <property type="entry name" value="Pro-kuma_activ"/>
    <property type="match status" value="1"/>
</dbReference>
<evidence type="ECO:0000313" key="14">
    <source>
        <dbReference type="Proteomes" id="UP000308730"/>
    </source>
</evidence>
<feature type="signal peptide" evidence="11">
    <location>
        <begin position="1"/>
        <end position="15"/>
    </location>
</feature>
<evidence type="ECO:0000256" key="4">
    <source>
        <dbReference type="ARBA" id="ARBA00022723"/>
    </source>
</evidence>
<keyword evidence="7" id="KW-0106">Calcium</keyword>
<dbReference type="CDD" id="cd11377">
    <property type="entry name" value="Pro-peptidase_S53"/>
    <property type="match status" value="1"/>
</dbReference>
<evidence type="ECO:0000259" key="12">
    <source>
        <dbReference type="PROSITE" id="PS51695"/>
    </source>
</evidence>
<dbReference type="SMART" id="SM00944">
    <property type="entry name" value="Pro-kuma_activ"/>
    <property type="match status" value="1"/>
</dbReference>
<feature type="domain" description="Peptidase S53" evidence="12">
    <location>
        <begin position="232"/>
        <end position="609"/>
    </location>
</feature>
<dbReference type="GO" id="GO:0004252">
    <property type="term" value="F:serine-type endopeptidase activity"/>
    <property type="evidence" value="ECO:0007669"/>
    <property type="project" value="UniProtKB-UniRule"/>
</dbReference>
<accession>A0A4S4N1B4</accession>
<protein>
    <recommendedName>
        <fullName evidence="12">Peptidase S53 domain-containing protein</fullName>
    </recommendedName>
</protein>
<dbReference type="SUPFAM" id="SSF52743">
    <property type="entry name" value="Subtilisin-like"/>
    <property type="match status" value="1"/>
</dbReference>
<dbReference type="Gene3D" id="3.40.50.200">
    <property type="entry name" value="Peptidase S8/S53 domain"/>
    <property type="match status" value="1"/>
</dbReference>
<dbReference type="GO" id="GO:0008240">
    <property type="term" value="F:tripeptidyl-peptidase activity"/>
    <property type="evidence" value="ECO:0007669"/>
    <property type="project" value="TreeGrafter"/>
</dbReference>
<evidence type="ECO:0000256" key="11">
    <source>
        <dbReference type="SAM" id="SignalP"/>
    </source>
</evidence>
<dbReference type="CDD" id="cd04056">
    <property type="entry name" value="Peptidases_S53"/>
    <property type="match status" value="1"/>
</dbReference>
<dbReference type="InterPro" id="IPR015366">
    <property type="entry name" value="S53_propep"/>
</dbReference>
<proteinExistence type="predicted"/>
<keyword evidence="4" id="KW-0479">Metal-binding</keyword>
<evidence type="ECO:0000256" key="10">
    <source>
        <dbReference type="SAM" id="MobiDB-lite"/>
    </source>
</evidence>
<evidence type="ECO:0000256" key="7">
    <source>
        <dbReference type="ARBA" id="ARBA00022837"/>
    </source>
</evidence>
<evidence type="ECO:0000313" key="13">
    <source>
        <dbReference type="EMBL" id="THH29490.1"/>
    </source>
</evidence>
<keyword evidence="11" id="KW-0732">Signal</keyword>
<dbReference type="InterPro" id="IPR050819">
    <property type="entry name" value="Tripeptidyl-peptidase_I"/>
</dbReference>
<evidence type="ECO:0000256" key="1">
    <source>
        <dbReference type="ARBA" id="ARBA00001913"/>
    </source>
</evidence>
<name>A0A4S4N1B4_9APHY</name>
<reference evidence="13 14" key="1">
    <citation type="submission" date="2019-02" db="EMBL/GenBank/DDBJ databases">
        <title>Genome sequencing of the rare red list fungi Antrodiella citrinella (Flaviporus citrinellus).</title>
        <authorList>
            <person name="Buettner E."/>
            <person name="Kellner H."/>
        </authorList>
    </citation>
    <scope>NUCLEOTIDE SEQUENCE [LARGE SCALE GENOMIC DNA]</scope>
    <source>
        <strain evidence="13 14">DSM 108506</strain>
    </source>
</reference>
<dbReference type="GO" id="GO:0005576">
    <property type="term" value="C:extracellular region"/>
    <property type="evidence" value="ECO:0007669"/>
    <property type="project" value="UniProtKB-SubCell"/>
</dbReference>
<dbReference type="GO" id="GO:0006508">
    <property type="term" value="P:proteolysis"/>
    <property type="evidence" value="ECO:0007669"/>
    <property type="project" value="UniProtKB-KW"/>
</dbReference>
<dbReference type="EMBL" id="SGPM01000121">
    <property type="protein sequence ID" value="THH29490.1"/>
    <property type="molecule type" value="Genomic_DNA"/>
</dbReference>
<dbReference type="PANTHER" id="PTHR14218">
    <property type="entry name" value="PROTEASE S8 TRIPEPTIDYL PEPTIDASE I CLN2"/>
    <property type="match status" value="1"/>
</dbReference>
<dbReference type="PROSITE" id="PS51695">
    <property type="entry name" value="SEDOLISIN"/>
    <property type="match status" value="1"/>
</dbReference>
<dbReference type="Proteomes" id="UP000308730">
    <property type="component" value="Unassembled WGS sequence"/>
</dbReference>
<dbReference type="InterPro" id="IPR030400">
    <property type="entry name" value="Sedolisin_dom"/>
</dbReference>
<dbReference type="GO" id="GO:0046872">
    <property type="term" value="F:metal ion binding"/>
    <property type="evidence" value="ECO:0007669"/>
    <property type="project" value="UniProtKB-KW"/>
</dbReference>
<comment type="caution">
    <text evidence="9">Lacks conserved residue(s) required for the propagation of feature annotation.</text>
</comment>
<comment type="cofactor">
    <cofactor evidence="1">
        <name>Ca(2+)</name>
        <dbReference type="ChEBI" id="CHEBI:29108"/>
    </cofactor>
</comment>
<evidence type="ECO:0000256" key="2">
    <source>
        <dbReference type="ARBA" id="ARBA00004239"/>
    </source>
</evidence>
<evidence type="ECO:0000256" key="3">
    <source>
        <dbReference type="ARBA" id="ARBA00022670"/>
    </source>
</evidence>
<dbReference type="AlphaFoldDB" id="A0A4S4N1B4"/>
<sequence>MFLVLILSLVAAVSSVTISPHVRHEHRRDIPSGWRAARRAPLTTVLPLRIGLVQPNLDQIEEHLLDVSHPESPNYGHHWSPAKIAQTFRPSKDSVDTVRQWLASEGIDASRVTLSKTGGWLEAKVSVKEAESLLKTEYSVYEHESTGTEHLACRSGYHLPEHVSKHVDLVTPTLHFDVKLKRGPAEPVEKRESQVKPGTAKSIGQPGSGVVTPKTTGRVNGILQELSQCDQFITPNCIRALYDFVYYPLATDKNSFGIVEYTPQAYVPSDMDMFFTNFSKSQVGQRPGLVSIDGGVVQDVATSFGFNGESNLDLQFGMALVGPKQNVTLYQVGDLVEGASFNNLLDALDGTYCTFEDGDDPSQDGIYPDILPGGYTGPASCGTVKPAHIISTSYGYNEADLTPAYTARQCAEYAKLGIMGVTVLYSSGDNGVAGNSGVCLNPDGSQAVGASGFNPSFPGSCPFVTSVGATQVNPGAKVTDPESACEQVIFSGGGFSNYFALPSYQEAAVTNYLTKYPPPYALNIFNSTGKSRAFPDISANGANYVVAINGEFSSVFGTSASTPVTGAILTAINDARLAIGKSPIGFINPTGQILAVTQMVLPPLRVGIL</sequence>
<feature type="region of interest" description="Disordered" evidence="10">
    <location>
        <begin position="185"/>
        <end position="211"/>
    </location>
</feature>
<evidence type="ECO:0000256" key="8">
    <source>
        <dbReference type="ARBA" id="ARBA00023145"/>
    </source>
</evidence>
<keyword evidence="3 9" id="KW-0645">Protease</keyword>
<dbReference type="InterPro" id="IPR036852">
    <property type="entry name" value="Peptidase_S8/S53_dom_sf"/>
</dbReference>
<feature type="chain" id="PRO_5020688633" description="Peptidase S53 domain-containing protein" evidence="11">
    <location>
        <begin position="16"/>
        <end position="609"/>
    </location>
</feature>
<comment type="subcellular location">
    <subcellularLocation>
        <location evidence="2">Secreted</location>
        <location evidence="2">Extracellular space</location>
    </subcellularLocation>
</comment>
<gene>
    <name evidence="13" type="ORF">EUX98_g4688</name>
</gene>
<dbReference type="PANTHER" id="PTHR14218:SF19">
    <property type="entry name" value="SERINE PROTEASE AORO, PUTATIVE (AFU_ORTHOLOGUE AFUA_6G10250)-RELATED"/>
    <property type="match status" value="1"/>
</dbReference>
<feature type="active site" description="Charge relay system" evidence="9">
    <location>
        <position position="313"/>
    </location>
</feature>
<comment type="caution">
    <text evidence="13">The sequence shown here is derived from an EMBL/GenBank/DDBJ whole genome shotgun (WGS) entry which is preliminary data.</text>
</comment>
<feature type="compositionally biased region" description="Basic and acidic residues" evidence="10">
    <location>
        <begin position="185"/>
        <end position="194"/>
    </location>
</feature>
<keyword evidence="8" id="KW-0865">Zymogen</keyword>
<keyword evidence="6 9" id="KW-0720">Serine protease</keyword>
<evidence type="ECO:0000256" key="9">
    <source>
        <dbReference type="PROSITE-ProRule" id="PRU01032"/>
    </source>
</evidence>
<evidence type="ECO:0000256" key="6">
    <source>
        <dbReference type="ARBA" id="ARBA00022825"/>
    </source>
</evidence>
<keyword evidence="5 9" id="KW-0378">Hydrolase</keyword>
<dbReference type="SUPFAM" id="SSF54897">
    <property type="entry name" value="Protease propeptides/inhibitors"/>
    <property type="match status" value="1"/>
</dbReference>
<keyword evidence="14" id="KW-1185">Reference proteome</keyword>
<organism evidence="13 14">
    <name type="scientific">Antrodiella citrinella</name>
    <dbReference type="NCBI Taxonomy" id="2447956"/>
    <lineage>
        <taxon>Eukaryota</taxon>
        <taxon>Fungi</taxon>
        <taxon>Dikarya</taxon>
        <taxon>Basidiomycota</taxon>
        <taxon>Agaricomycotina</taxon>
        <taxon>Agaricomycetes</taxon>
        <taxon>Polyporales</taxon>
        <taxon>Steccherinaceae</taxon>
        <taxon>Antrodiella</taxon>
    </lineage>
</organism>
<feature type="active site" description="Charge relay system" evidence="9">
    <location>
        <position position="309"/>
    </location>
</feature>
<dbReference type="OrthoDB" id="409122at2759"/>